<comment type="caution">
    <text evidence="1">The sequence shown here is derived from an EMBL/GenBank/DDBJ whole genome shotgun (WGS) entry which is preliminary data.</text>
</comment>
<protein>
    <submittedName>
        <fullName evidence="1">Uncharacterized protein</fullName>
    </submittedName>
</protein>
<evidence type="ECO:0000313" key="1">
    <source>
        <dbReference type="EMBL" id="KAG5407827.1"/>
    </source>
</evidence>
<organism evidence="1 2">
    <name type="scientific">Brassica rapa subsp. trilocularis</name>
    <dbReference type="NCBI Taxonomy" id="1813537"/>
    <lineage>
        <taxon>Eukaryota</taxon>
        <taxon>Viridiplantae</taxon>
        <taxon>Streptophyta</taxon>
        <taxon>Embryophyta</taxon>
        <taxon>Tracheophyta</taxon>
        <taxon>Spermatophyta</taxon>
        <taxon>Magnoliopsida</taxon>
        <taxon>eudicotyledons</taxon>
        <taxon>Gunneridae</taxon>
        <taxon>Pentapetalae</taxon>
        <taxon>rosids</taxon>
        <taxon>malvids</taxon>
        <taxon>Brassicales</taxon>
        <taxon>Brassicaceae</taxon>
        <taxon>Brassiceae</taxon>
        <taxon>Brassica</taxon>
    </lineage>
</organism>
<gene>
    <name evidence="1" type="primary">A03g509760.1_BraROA</name>
    <name evidence="1" type="ORF">IGI04_013946</name>
</gene>
<proteinExistence type="predicted"/>
<sequence>MQTKFSEQSMVEQTVVQIMPPNCSKSKQHSHRLSRRASNLKGVRFRQSCLKDFTHNSVLSELEARVKTSSGSIHSKQIVGLKGHLLGELYTVIYYNYIWILLLFDGSSNHPPGCNVPPLMRSTKSIASFLILLLESLCRFMVFLQHGSAVLNNVPMTLSLISTWFVDVLLDYLLK</sequence>
<dbReference type="EMBL" id="JADBGQ010000003">
    <property type="protein sequence ID" value="KAG5407827.1"/>
    <property type="molecule type" value="Genomic_DNA"/>
</dbReference>
<name>A0ABQ7NAB0_BRACM</name>
<evidence type="ECO:0000313" key="2">
    <source>
        <dbReference type="Proteomes" id="UP000823674"/>
    </source>
</evidence>
<reference evidence="1 2" key="1">
    <citation type="submission" date="2021-03" db="EMBL/GenBank/DDBJ databases">
        <authorList>
            <person name="King G.J."/>
            <person name="Bancroft I."/>
            <person name="Baten A."/>
            <person name="Bloomfield J."/>
            <person name="Borpatragohain P."/>
            <person name="He Z."/>
            <person name="Irish N."/>
            <person name="Irwin J."/>
            <person name="Liu K."/>
            <person name="Mauleon R.P."/>
            <person name="Moore J."/>
            <person name="Morris R."/>
            <person name="Ostergaard L."/>
            <person name="Wang B."/>
            <person name="Wells R."/>
        </authorList>
    </citation>
    <scope>NUCLEOTIDE SEQUENCE [LARGE SCALE GENOMIC DNA]</scope>
    <source>
        <strain evidence="1">R-o-18</strain>
        <tissue evidence="1">Leaf</tissue>
    </source>
</reference>
<keyword evidence="2" id="KW-1185">Reference proteome</keyword>
<dbReference type="Proteomes" id="UP000823674">
    <property type="component" value="Chromosome A03"/>
</dbReference>
<accession>A0ABQ7NAB0</accession>